<dbReference type="Proteomes" id="UP000069902">
    <property type="component" value="Chromosome cPNK"/>
</dbReference>
<feature type="transmembrane region" description="Helical" evidence="1">
    <location>
        <begin position="12"/>
        <end position="33"/>
    </location>
</feature>
<feature type="transmembrane region" description="Helical" evidence="1">
    <location>
        <begin position="53"/>
        <end position="73"/>
    </location>
</feature>
<dbReference type="PATRIC" id="fig|389348.3.peg.1180"/>
<evidence type="ECO:0000313" key="2">
    <source>
        <dbReference type="EMBL" id="CUI16686.1"/>
    </source>
</evidence>
<dbReference type="EMBL" id="LN879502">
    <property type="protein sequence ID" value="CUI16686.1"/>
    <property type="molecule type" value="Genomic_DNA"/>
</dbReference>
<keyword evidence="1" id="KW-0812">Transmembrane</keyword>
<organism evidence="2 3">
    <name type="scientific">Candidatus Protochlamydia naegleriophila</name>
    <dbReference type="NCBI Taxonomy" id="389348"/>
    <lineage>
        <taxon>Bacteria</taxon>
        <taxon>Pseudomonadati</taxon>
        <taxon>Chlamydiota</taxon>
        <taxon>Chlamydiia</taxon>
        <taxon>Parachlamydiales</taxon>
        <taxon>Parachlamydiaceae</taxon>
        <taxon>Candidatus Protochlamydia</taxon>
    </lineage>
</organism>
<proteinExistence type="predicted"/>
<reference evidence="3" key="1">
    <citation type="submission" date="2015-09" db="EMBL/GenBank/DDBJ databases">
        <authorList>
            <person name="Bertelli C."/>
        </authorList>
    </citation>
    <scope>NUCLEOTIDE SEQUENCE [LARGE SCALE GENOMIC DNA]</scope>
    <source>
        <strain evidence="3">KNic</strain>
    </source>
</reference>
<dbReference type="KEGG" id="pnl:PNK_1069"/>
<evidence type="ECO:0000313" key="3">
    <source>
        <dbReference type="Proteomes" id="UP000069902"/>
    </source>
</evidence>
<evidence type="ECO:0000256" key="1">
    <source>
        <dbReference type="SAM" id="Phobius"/>
    </source>
</evidence>
<keyword evidence="1" id="KW-0472">Membrane</keyword>
<accession>A0A0U5JB88</accession>
<gene>
    <name evidence="2" type="ORF">PNK_1069</name>
</gene>
<name>A0A0U5JB88_9BACT</name>
<sequence>MNMRRFNLQYRGSLIWLIFWVIVFFPIAFVLLFTASTFEINRSTYSFYYNGSRFWLCFWVLVFFPIAFILLFVNGLSVTVDKLPGQSNFDA</sequence>
<keyword evidence="1" id="KW-1133">Transmembrane helix</keyword>
<dbReference type="InParanoid" id="A0A0U5JB88"/>
<keyword evidence="3" id="KW-1185">Reference proteome</keyword>
<dbReference type="AlphaFoldDB" id="A0A0U5JB88"/>
<protein>
    <submittedName>
        <fullName evidence="2">Uncharacterized protein</fullName>
    </submittedName>
</protein>